<protein>
    <submittedName>
        <fullName evidence="3">Uncharacterized protein</fullName>
    </submittedName>
</protein>
<organism evidence="3 4">
    <name type="scientific">Ditylenchus destructor</name>
    <dbReference type="NCBI Taxonomy" id="166010"/>
    <lineage>
        <taxon>Eukaryota</taxon>
        <taxon>Metazoa</taxon>
        <taxon>Ecdysozoa</taxon>
        <taxon>Nematoda</taxon>
        <taxon>Chromadorea</taxon>
        <taxon>Rhabditida</taxon>
        <taxon>Tylenchina</taxon>
        <taxon>Tylenchomorpha</taxon>
        <taxon>Sphaerularioidea</taxon>
        <taxon>Anguinidae</taxon>
        <taxon>Anguininae</taxon>
        <taxon>Ditylenchus</taxon>
    </lineage>
</organism>
<proteinExistence type="predicted"/>
<feature type="transmembrane region" description="Helical" evidence="2">
    <location>
        <begin position="300"/>
        <end position="319"/>
    </location>
</feature>
<accession>A0AAD4R3F1</accession>
<dbReference type="EMBL" id="JAKKPZ010000044">
    <property type="protein sequence ID" value="KAI1706917.1"/>
    <property type="molecule type" value="Genomic_DNA"/>
</dbReference>
<gene>
    <name evidence="3" type="ORF">DdX_12700</name>
</gene>
<comment type="caution">
    <text evidence="3">The sequence shown here is derived from an EMBL/GenBank/DDBJ whole genome shotgun (WGS) entry which is preliminary data.</text>
</comment>
<keyword evidence="2" id="KW-1133">Transmembrane helix</keyword>
<keyword evidence="2" id="KW-0472">Membrane</keyword>
<dbReference type="Proteomes" id="UP001201812">
    <property type="component" value="Unassembled WGS sequence"/>
</dbReference>
<evidence type="ECO:0000313" key="4">
    <source>
        <dbReference type="Proteomes" id="UP001201812"/>
    </source>
</evidence>
<feature type="region of interest" description="Disordered" evidence="1">
    <location>
        <begin position="1"/>
        <end position="23"/>
    </location>
</feature>
<evidence type="ECO:0000256" key="1">
    <source>
        <dbReference type="SAM" id="MobiDB-lite"/>
    </source>
</evidence>
<evidence type="ECO:0000256" key="2">
    <source>
        <dbReference type="SAM" id="Phobius"/>
    </source>
</evidence>
<evidence type="ECO:0000313" key="3">
    <source>
        <dbReference type="EMBL" id="KAI1706917.1"/>
    </source>
</evidence>
<sequence length="323" mass="34947">MTISVNGSALQRKVSDKDFPPPKKKSLFCGCCKPTSGSDKKPFDDIEAAYVPNGHANLFQPTSELNVPNNINSSSSAYRPVRFPRSATSPIWTTSVVNSESGIPKIVVKPASSCGSTQSIATTSAGAVGSTSPQMGSWPGLDPDSLSKASTCVDPPFETARTSRLEESTKYLSMPELLSKIRSEVGLADTPRQPELIEIKVNQTVSMSNLAKPPKWDLGDTNSEAARELCAENLAEMANTHTSTSSYLQDRADHSKAMHLNGTTNSLPAMKSVAEHRFSHNNVLAKPTWRGWFGQIPQNVAAYVSVLYIWLATSILSLIEKLF</sequence>
<keyword evidence="4" id="KW-1185">Reference proteome</keyword>
<reference evidence="3" key="1">
    <citation type="submission" date="2022-01" db="EMBL/GenBank/DDBJ databases">
        <title>Genome Sequence Resource for Two Populations of Ditylenchus destructor, the Migratory Endoparasitic Phytonematode.</title>
        <authorList>
            <person name="Zhang H."/>
            <person name="Lin R."/>
            <person name="Xie B."/>
        </authorList>
    </citation>
    <scope>NUCLEOTIDE SEQUENCE</scope>
    <source>
        <strain evidence="3">BazhouSP</strain>
    </source>
</reference>
<keyword evidence="2" id="KW-0812">Transmembrane</keyword>
<dbReference type="AlphaFoldDB" id="A0AAD4R3F1"/>
<name>A0AAD4R3F1_9BILA</name>